<reference evidence="1" key="1">
    <citation type="submission" date="2022-01" db="EMBL/GenBank/DDBJ databases">
        <authorList>
            <person name="Jo J.-H."/>
            <person name="Im W.-T."/>
        </authorList>
    </citation>
    <scope>NUCLEOTIDE SEQUENCE</scope>
    <source>
        <strain evidence="1">NA20</strain>
    </source>
</reference>
<organism evidence="1 2">
    <name type="scientific">Terrimonas ginsenosidimutans</name>
    <dbReference type="NCBI Taxonomy" id="2908004"/>
    <lineage>
        <taxon>Bacteria</taxon>
        <taxon>Pseudomonadati</taxon>
        <taxon>Bacteroidota</taxon>
        <taxon>Chitinophagia</taxon>
        <taxon>Chitinophagales</taxon>
        <taxon>Chitinophagaceae</taxon>
        <taxon>Terrimonas</taxon>
    </lineage>
</organism>
<name>A0ABS9KYU2_9BACT</name>
<accession>A0ABS9KYU2</accession>
<dbReference type="InterPro" id="IPR025345">
    <property type="entry name" value="DUF4249"/>
</dbReference>
<protein>
    <submittedName>
        <fullName evidence="1">DUF4249 domain-containing protein</fullName>
    </submittedName>
</protein>
<evidence type="ECO:0000313" key="1">
    <source>
        <dbReference type="EMBL" id="MCG2617509.1"/>
    </source>
</evidence>
<dbReference type="Pfam" id="PF14054">
    <property type="entry name" value="DUF4249"/>
    <property type="match status" value="1"/>
</dbReference>
<sequence length="309" mass="35131">MKKPINQKFTSLLGLLCTVILLSCERDFDVKLSSGKPMLVVEAYINNLMPEYNYVILSRSQDYYSPDFRSLIVAGARVSITEGELATDRRSYVWDPASKVTLSETTDPRIPDSLRQGLYFDPRILTNPSQALKGQTGKYYLLEIEADGNTYSAVTGLLQPVTLDSITSGYHFIDAEDENKLKARITAHYQDPDTIGNTQMYYWRYYSNRGNFGWASLGRNRRARGDDDLTNGQYIQLTQNQEFEVGDTVEYFLVSAERKVYNFWESFDKARDNEGPFSTPVTLMNTINGENVVGCFSGFSISMKKDIVR</sequence>
<evidence type="ECO:0000313" key="2">
    <source>
        <dbReference type="Proteomes" id="UP001165367"/>
    </source>
</evidence>
<proteinExistence type="predicted"/>
<comment type="caution">
    <text evidence="1">The sequence shown here is derived from an EMBL/GenBank/DDBJ whole genome shotgun (WGS) entry which is preliminary data.</text>
</comment>
<keyword evidence="2" id="KW-1185">Reference proteome</keyword>
<dbReference type="RefSeq" id="WP_237876280.1">
    <property type="nucleotide sequence ID" value="NZ_JAKLTR010000022.1"/>
</dbReference>
<gene>
    <name evidence="1" type="ORF">LZZ85_24635</name>
</gene>
<dbReference type="Proteomes" id="UP001165367">
    <property type="component" value="Unassembled WGS sequence"/>
</dbReference>
<dbReference type="EMBL" id="JAKLTR010000022">
    <property type="protein sequence ID" value="MCG2617509.1"/>
    <property type="molecule type" value="Genomic_DNA"/>
</dbReference>
<dbReference type="PROSITE" id="PS51257">
    <property type="entry name" value="PROKAR_LIPOPROTEIN"/>
    <property type="match status" value="1"/>
</dbReference>